<feature type="region of interest" description="Disordered" evidence="1">
    <location>
        <begin position="1"/>
        <end position="72"/>
    </location>
</feature>
<dbReference type="AlphaFoldDB" id="A0AAE0GXG4"/>
<evidence type="ECO:0000313" key="2">
    <source>
        <dbReference type="EMBL" id="KAK3286094.1"/>
    </source>
</evidence>
<evidence type="ECO:0000313" key="3">
    <source>
        <dbReference type="Proteomes" id="UP001190700"/>
    </source>
</evidence>
<organism evidence="2 3">
    <name type="scientific">Cymbomonas tetramitiformis</name>
    <dbReference type="NCBI Taxonomy" id="36881"/>
    <lineage>
        <taxon>Eukaryota</taxon>
        <taxon>Viridiplantae</taxon>
        <taxon>Chlorophyta</taxon>
        <taxon>Pyramimonadophyceae</taxon>
        <taxon>Pyramimonadales</taxon>
        <taxon>Pyramimonadaceae</taxon>
        <taxon>Cymbomonas</taxon>
    </lineage>
</organism>
<sequence length="164" mass="18020">REIPSAEVLSGVRGGAGVRSLPEPFDNGASPGPPQARQGSRDPWKRTKRGACGRGSRRKLHRPRRSSGEREHCLSATNHCHEDLGFEGPAKGRAVVRKLKGAKASLQAQELAEAGQEATWRTWLPAEAGQEATWQTWLPAEAVAWVEGRRLVQCCANTMFRFNK</sequence>
<protein>
    <submittedName>
        <fullName evidence="2">Uncharacterized protein</fullName>
    </submittedName>
</protein>
<evidence type="ECO:0000256" key="1">
    <source>
        <dbReference type="SAM" id="MobiDB-lite"/>
    </source>
</evidence>
<feature type="non-terminal residue" evidence="2">
    <location>
        <position position="1"/>
    </location>
</feature>
<proteinExistence type="predicted"/>
<accession>A0AAE0GXG4</accession>
<comment type="caution">
    <text evidence="2">The sequence shown here is derived from an EMBL/GenBank/DDBJ whole genome shotgun (WGS) entry which is preliminary data.</text>
</comment>
<gene>
    <name evidence="2" type="ORF">CYMTET_6329</name>
</gene>
<name>A0AAE0GXG4_9CHLO</name>
<dbReference type="Proteomes" id="UP001190700">
    <property type="component" value="Unassembled WGS sequence"/>
</dbReference>
<keyword evidence="3" id="KW-1185">Reference proteome</keyword>
<reference evidence="2 3" key="1">
    <citation type="journal article" date="2015" name="Genome Biol. Evol.">
        <title>Comparative Genomics of a Bacterivorous Green Alga Reveals Evolutionary Causalities and Consequences of Phago-Mixotrophic Mode of Nutrition.</title>
        <authorList>
            <person name="Burns J.A."/>
            <person name="Paasch A."/>
            <person name="Narechania A."/>
            <person name="Kim E."/>
        </authorList>
    </citation>
    <scope>NUCLEOTIDE SEQUENCE [LARGE SCALE GENOMIC DNA]</scope>
    <source>
        <strain evidence="2 3">PLY_AMNH</strain>
    </source>
</reference>
<dbReference type="EMBL" id="LGRX02001493">
    <property type="protein sequence ID" value="KAK3286094.1"/>
    <property type="molecule type" value="Genomic_DNA"/>
</dbReference>
<feature type="compositionally biased region" description="Basic residues" evidence="1">
    <location>
        <begin position="46"/>
        <end position="65"/>
    </location>
</feature>